<dbReference type="PANTHER" id="PTHR35936:SF17">
    <property type="entry name" value="ARGININE-BINDING EXTRACELLULAR PROTEIN ARTP"/>
    <property type="match status" value="1"/>
</dbReference>
<evidence type="ECO:0000313" key="3">
    <source>
        <dbReference type="EMBL" id="CAB4993380.1"/>
    </source>
</evidence>
<dbReference type="Gene3D" id="3.40.190.10">
    <property type="entry name" value="Periplasmic binding protein-like II"/>
    <property type="match status" value="1"/>
</dbReference>
<dbReference type="PANTHER" id="PTHR35936">
    <property type="entry name" value="MEMBRANE-BOUND LYTIC MUREIN TRANSGLYCOSYLASE F"/>
    <property type="match status" value="1"/>
</dbReference>
<evidence type="ECO:0000256" key="1">
    <source>
        <dbReference type="ARBA" id="ARBA00022729"/>
    </source>
</evidence>
<reference evidence="3" key="1">
    <citation type="submission" date="2020-05" db="EMBL/GenBank/DDBJ databases">
        <authorList>
            <person name="Chiriac C."/>
            <person name="Salcher M."/>
            <person name="Ghai R."/>
            <person name="Kavagutti S V."/>
        </authorList>
    </citation>
    <scope>NUCLEOTIDE SEQUENCE</scope>
</reference>
<accession>A0A6J7NIW0</accession>
<feature type="domain" description="Solute-binding protein family 3/N-terminal" evidence="2">
    <location>
        <begin position="57"/>
        <end position="286"/>
    </location>
</feature>
<proteinExistence type="predicted"/>
<dbReference type="AlphaFoldDB" id="A0A6J7NIW0"/>
<dbReference type="SMART" id="SM00062">
    <property type="entry name" value="PBPb"/>
    <property type="match status" value="1"/>
</dbReference>
<organism evidence="3">
    <name type="scientific">freshwater metagenome</name>
    <dbReference type="NCBI Taxonomy" id="449393"/>
    <lineage>
        <taxon>unclassified sequences</taxon>
        <taxon>metagenomes</taxon>
        <taxon>ecological metagenomes</taxon>
    </lineage>
</organism>
<gene>
    <name evidence="3" type="ORF">UFOPK3957_01131</name>
</gene>
<dbReference type="InterPro" id="IPR001638">
    <property type="entry name" value="Solute-binding_3/MltF_N"/>
</dbReference>
<evidence type="ECO:0000259" key="2">
    <source>
        <dbReference type="SMART" id="SM00062"/>
    </source>
</evidence>
<keyword evidence="1" id="KW-0732">Signal</keyword>
<dbReference type="Pfam" id="PF00497">
    <property type="entry name" value="SBP_bac_3"/>
    <property type="match status" value="1"/>
</dbReference>
<sequence length="294" mass="30427">MSISIAPLKGMAMGIRRNAGAKTVAGMIGTAMALALSACGGSNAETATTLTTIEPGVLKVCLYPGFAPFAIRDDGGWSGWDPAYLSAFAEQQGLTFEPVEVSTFNDIWMRPGNDECDVAGTGITETAERIQQTGQSIAWTDHYYSVARSLAVRAGTTIDSVEDLAGTTVVTTKGATADIDLLARIKAAGLTDVTVEYVNDEAVGTRRVAEAGPDGPIAFAAGVGSIDVLADSIPGIEATWIHCMMLPDGTETSEPFAFTVREQSTGLAKALNAFIAAPTLPYPGGPGSGLDCPK</sequence>
<dbReference type="EMBL" id="CAFBOM010000190">
    <property type="protein sequence ID" value="CAB4993380.1"/>
    <property type="molecule type" value="Genomic_DNA"/>
</dbReference>
<protein>
    <submittedName>
        <fullName evidence="3">Unannotated protein</fullName>
    </submittedName>
</protein>
<dbReference type="SUPFAM" id="SSF53850">
    <property type="entry name" value="Periplasmic binding protein-like II"/>
    <property type="match status" value="1"/>
</dbReference>
<name>A0A6J7NIW0_9ZZZZ</name>